<gene>
    <name evidence="7" type="ORF">A4U43_C02F13210</name>
</gene>
<name>A0A5P1FHZ3_ASPOF</name>
<sequence>MERRAADFSKTHDQIPSSFFKIMLGDFKRFLHIPLKLTKTIGCSDKQTVILRDSTGQSWRVKLSVVDGRLAFCEGWDDFVLDHSINYGQFIVLKLIEKFVFRVRIFGLSTCEIIDFDEKRNTKRTGIKRKTTEKTFGDSGFGSKIDKAGKEKASACNLKVLKTNDKGLEHVGKIYTNKVSPIVNEKRNNKSTGVKRKVTDKTLEVYGLGCKTDNRHALKKVSEEKTSTSNLKVQKTIEKSSGHVNNTVSHVVISKSSEEHLAATKIPLPLTEMPCDIAKKLGGDETNAMYSSEKSYSWDTLEDAIALEVVNRKFLLTESGVCHIVDENIEKPVIDLTADESKNYRLRSMKIDKKPQGNKKIEKPAIDLTEYESRNYRLRSSKIGEKSQGNENIEKLVIDLKEDESSEDETNAMYTSEKSYSWDTLEDAIALEVVNRKFLLTENGVCHIVDENIEKPVIDLTADESKNYRLRSMKIDKKPQGNKKIEKPAIDLTEYESRNYRLRSSKIGEKSQGNENIEKLVIDLKEDESRNFRLKSSKSGKKYLCKGNYPEVENFVH</sequence>
<dbReference type="PROSITE" id="PS50863">
    <property type="entry name" value="B3"/>
    <property type="match status" value="1"/>
</dbReference>
<keyword evidence="4" id="KW-0804">Transcription</keyword>
<keyword evidence="2" id="KW-0805">Transcription regulation</keyword>
<dbReference type="Gene3D" id="2.40.330.10">
    <property type="entry name" value="DNA-binding pseudobarrel domain"/>
    <property type="match status" value="1"/>
</dbReference>
<dbReference type="GO" id="GO:0005634">
    <property type="term" value="C:nucleus"/>
    <property type="evidence" value="ECO:0007669"/>
    <property type="project" value="UniProtKB-SubCell"/>
</dbReference>
<dbReference type="Pfam" id="PF02362">
    <property type="entry name" value="B3"/>
    <property type="match status" value="1"/>
</dbReference>
<evidence type="ECO:0000313" key="7">
    <source>
        <dbReference type="EMBL" id="ONK78005.1"/>
    </source>
</evidence>
<proteinExistence type="predicted"/>
<dbReference type="InterPro" id="IPR003340">
    <property type="entry name" value="B3_DNA-bd"/>
</dbReference>
<dbReference type="InterPro" id="IPR015300">
    <property type="entry name" value="DNA-bd_pseudobarrel_sf"/>
</dbReference>
<keyword evidence="5" id="KW-0539">Nucleus</keyword>
<reference evidence="8" key="1">
    <citation type="journal article" date="2017" name="Nat. Commun.">
        <title>The asparagus genome sheds light on the origin and evolution of a young Y chromosome.</title>
        <authorList>
            <person name="Harkess A."/>
            <person name="Zhou J."/>
            <person name="Xu C."/>
            <person name="Bowers J.E."/>
            <person name="Van der Hulst R."/>
            <person name="Ayyampalayam S."/>
            <person name="Mercati F."/>
            <person name="Riccardi P."/>
            <person name="McKain M.R."/>
            <person name="Kakrana A."/>
            <person name="Tang H."/>
            <person name="Ray J."/>
            <person name="Groenendijk J."/>
            <person name="Arikit S."/>
            <person name="Mathioni S.M."/>
            <person name="Nakano M."/>
            <person name="Shan H."/>
            <person name="Telgmann-Rauber A."/>
            <person name="Kanno A."/>
            <person name="Yue Z."/>
            <person name="Chen H."/>
            <person name="Li W."/>
            <person name="Chen Y."/>
            <person name="Xu X."/>
            <person name="Zhang Y."/>
            <person name="Luo S."/>
            <person name="Chen H."/>
            <person name="Gao J."/>
            <person name="Mao Z."/>
            <person name="Pires J.C."/>
            <person name="Luo M."/>
            <person name="Kudrna D."/>
            <person name="Wing R.A."/>
            <person name="Meyers B.C."/>
            <person name="Yi K."/>
            <person name="Kong H."/>
            <person name="Lavrijsen P."/>
            <person name="Sunseri F."/>
            <person name="Falavigna A."/>
            <person name="Ye Y."/>
            <person name="Leebens-Mack J.H."/>
            <person name="Chen G."/>
        </authorList>
    </citation>
    <scope>NUCLEOTIDE SEQUENCE [LARGE SCALE GENOMIC DNA]</scope>
    <source>
        <strain evidence="8">cv. DH0086</strain>
    </source>
</reference>
<evidence type="ECO:0000256" key="2">
    <source>
        <dbReference type="ARBA" id="ARBA00023015"/>
    </source>
</evidence>
<evidence type="ECO:0000256" key="1">
    <source>
        <dbReference type="ARBA" id="ARBA00004123"/>
    </source>
</evidence>
<keyword evidence="8" id="KW-1185">Reference proteome</keyword>
<keyword evidence="3" id="KW-0238">DNA-binding</keyword>
<comment type="subcellular location">
    <subcellularLocation>
        <location evidence="1">Nucleus</location>
    </subcellularLocation>
</comment>
<evidence type="ECO:0000256" key="3">
    <source>
        <dbReference type="ARBA" id="ARBA00023125"/>
    </source>
</evidence>
<evidence type="ECO:0000313" key="8">
    <source>
        <dbReference type="Proteomes" id="UP000243459"/>
    </source>
</evidence>
<evidence type="ECO:0000259" key="6">
    <source>
        <dbReference type="PROSITE" id="PS50863"/>
    </source>
</evidence>
<dbReference type="EMBL" id="CM007382">
    <property type="protein sequence ID" value="ONK78005.1"/>
    <property type="molecule type" value="Genomic_DNA"/>
</dbReference>
<dbReference type="SUPFAM" id="SSF101936">
    <property type="entry name" value="DNA-binding pseudobarrel domain"/>
    <property type="match status" value="1"/>
</dbReference>
<accession>A0A5P1FHZ3</accession>
<dbReference type="CDD" id="cd10017">
    <property type="entry name" value="B3_DNA"/>
    <property type="match status" value="1"/>
</dbReference>
<feature type="domain" description="TF-B3" evidence="6">
    <location>
        <begin position="16"/>
        <end position="109"/>
    </location>
</feature>
<dbReference type="Gramene" id="ONK78005">
    <property type="protein sequence ID" value="ONK78005"/>
    <property type="gene ID" value="A4U43_C02F13210"/>
</dbReference>
<evidence type="ECO:0000256" key="5">
    <source>
        <dbReference type="ARBA" id="ARBA00023242"/>
    </source>
</evidence>
<dbReference type="PANTHER" id="PTHR31920:SF122">
    <property type="entry name" value="B3 DOMAIN-CONTAINING PROTEIN REM23"/>
    <property type="match status" value="1"/>
</dbReference>
<dbReference type="GO" id="GO:0003677">
    <property type="term" value="F:DNA binding"/>
    <property type="evidence" value="ECO:0007669"/>
    <property type="project" value="UniProtKB-KW"/>
</dbReference>
<protein>
    <recommendedName>
        <fullName evidence="6">TF-B3 domain-containing protein</fullName>
    </recommendedName>
</protein>
<evidence type="ECO:0000256" key="4">
    <source>
        <dbReference type="ARBA" id="ARBA00023163"/>
    </source>
</evidence>
<organism evidence="7 8">
    <name type="scientific">Asparagus officinalis</name>
    <name type="common">Garden asparagus</name>
    <dbReference type="NCBI Taxonomy" id="4686"/>
    <lineage>
        <taxon>Eukaryota</taxon>
        <taxon>Viridiplantae</taxon>
        <taxon>Streptophyta</taxon>
        <taxon>Embryophyta</taxon>
        <taxon>Tracheophyta</taxon>
        <taxon>Spermatophyta</taxon>
        <taxon>Magnoliopsida</taxon>
        <taxon>Liliopsida</taxon>
        <taxon>Asparagales</taxon>
        <taxon>Asparagaceae</taxon>
        <taxon>Asparagoideae</taxon>
        <taxon>Asparagus</taxon>
    </lineage>
</organism>
<dbReference type="SMART" id="SM01019">
    <property type="entry name" value="B3"/>
    <property type="match status" value="1"/>
</dbReference>
<dbReference type="InterPro" id="IPR050655">
    <property type="entry name" value="Plant_B3_domain"/>
</dbReference>
<dbReference type="PANTHER" id="PTHR31920">
    <property type="entry name" value="B3 DOMAIN-CONTAINING"/>
    <property type="match status" value="1"/>
</dbReference>
<dbReference type="Proteomes" id="UP000243459">
    <property type="component" value="Chromosome 2"/>
</dbReference>
<dbReference type="AlphaFoldDB" id="A0A5P1FHZ3"/>